<gene>
    <name evidence="7" type="primary">MED9</name>
    <name evidence="10" type="ORF">KVT40_001853</name>
</gene>
<feature type="compositionally biased region" description="Pro residues" evidence="9">
    <location>
        <begin position="9"/>
        <end position="25"/>
    </location>
</feature>
<evidence type="ECO:0000313" key="10">
    <source>
        <dbReference type="EMBL" id="KAG8630234.1"/>
    </source>
</evidence>
<comment type="subunit">
    <text evidence="7">Component of the Mediator complex.</text>
</comment>
<feature type="coiled-coil region" evidence="8">
    <location>
        <begin position="137"/>
        <end position="171"/>
    </location>
</feature>
<evidence type="ECO:0000256" key="4">
    <source>
        <dbReference type="ARBA" id="ARBA00023159"/>
    </source>
</evidence>
<dbReference type="OrthoDB" id="5414694at2759"/>
<keyword evidence="6 7" id="KW-0539">Nucleus</keyword>
<evidence type="ECO:0000256" key="5">
    <source>
        <dbReference type="ARBA" id="ARBA00023163"/>
    </source>
</evidence>
<evidence type="ECO:0000256" key="8">
    <source>
        <dbReference type="SAM" id="Coils"/>
    </source>
</evidence>
<keyword evidence="8" id="KW-0175">Coiled coil</keyword>
<dbReference type="EMBL" id="JAESVG020000002">
    <property type="protein sequence ID" value="KAG8630234.1"/>
    <property type="molecule type" value="Genomic_DNA"/>
</dbReference>
<feature type="region of interest" description="Disordered" evidence="9">
    <location>
        <begin position="43"/>
        <end position="101"/>
    </location>
</feature>
<dbReference type="GO" id="GO:0016592">
    <property type="term" value="C:mediator complex"/>
    <property type="evidence" value="ECO:0007669"/>
    <property type="project" value="InterPro"/>
</dbReference>
<feature type="region of interest" description="Disordered" evidence="9">
    <location>
        <begin position="1"/>
        <end position="28"/>
    </location>
</feature>
<organism evidence="10 11">
    <name type="scientific">Elsinoe batatas</name>
    <dbReference type="NCBI Taxonomy" id="2601811"/>
    <lineage>
        <taxon>Eukaryota</taxon>
        <taxon>Fungi</taxon>
        <taxon>Dikarya</taxon>
        <taxon>Ascomycota</taxon>
        <taxon>Pezizomycotina</taxon>
        <taxon>Dothideomycetes</taxon>
        <taxon>Dothideomycetidae</taxon>
        <taxon>Myriangiales</taxon>
        <taxon>Elsinoaceae</taxon>
        <taxon>Elsinoe</taxon>
    </lineage>
</organism>
<accession>A0A8K0L840</accession>
<comment type="subcellular location">
    <subcellularLocation>
        <location evidence="1 7">Nucleus</location>
    </subcellularLocation>
</comment>
<evidence type="ECO:0000256" key="1">
    <source>
        <dbReference type="ARBA" id="ARBA00004123"/>
    </source>
</evidence>
<comment type="function">
    <text evidence="7">Component of the Mediator complex, a coactivator involved in the regulated transcription of nearly all RNA polymerase II-dependent genes. Mediator functions as a bridge to convey information from gene-specific regulatory proteins to the basal RNA polymerase II transcription machinery. Mediator is recruited to promoters by direct interactions with regulatory proteins and serves as a scaffold for the assembly of a functional preinitiation complex with RNA polymerase II and the general transcription factors.</text>
</comment>
<evidence type="ECO:0000256" key="9">
    <source>
        <dbReference type="SAM" id="MobiDB-lite"/>
    </source>
</evidence>
<protein>
    <recommendedName>
        <fullName evidence="7">Mediator of RNA polymerase II transcription subunit 9</fullName>
    </recommendedName>
    <alternativeName>
        <fullName evidence="7">Mediator complex subunit 9</fullName>
    </alternativeName>
</protein>
<dbReference type="Proteomes" id="UP000809789">
    <property type="component" value="Unassembled WGS sequence"/>
</dbReference>
<proteinExistence type="inferred from homology"/>
<keyword evidence="3 7" id="KW-0805">Transcription regulation</keyword>
<feature type="compositionally biased region" description="Low complexity" evidence="9">
    <location>
        <begin position="48"/>
        <end position="61"/>
    </location>
</feature>
<comment type="similarity">
    <text evidence="2 7">Belongs to the Mediator complex subunit 9 family.</text>
</comment>
<reference evidence="10" key="1">
    <citation type="submission" date="2021-07" db="EMBL/GenBank/DDBJ databases">
        <title>Elsinoe batatas strain:CRI-CJ2 Genome sequencing and assembly.</title>
        <authorList>
            <person name="Huang L."/>
        </authorList>
    </citation>
    <scope>NUCLEOTIDE SEQUENCE</scope>
    <source>
        <strain evidence="10">CRI-CJ2</strain>
    </source>
</reference>
<evidence type="ECO:0000313" key="11">
    <source>
        <dbReference type="Proteomes" id="UP000809789"/>
    </source>
</evidence>
<evidence type="ECO:0000256" key="3">
    <source>
        <dbReference type="ARBA" id="ARBA00023015"/>
    </source>
</evidence>
<sequence length="187" mass="19465">MAKSRTQTPAPPTIPLDPSYPPLPSPSHFDILPPLHALLSRLDPSLNTYTPDPTAIATTPALAQSASTSPTQPPGASSLPGSGLPDANNPVSLGGADISQGGQVGGGHAGLSYKDASLAASFLKSRIRKLMQELGGLEGMDRTVEEQEREITELEERVRGQREVLAALGDEAGRVLGEVERAQAGTQ</sequence>
<dbReference type="Pfam" id="PF07544">
    <property type="entry name" value="Med9"/>
    <property type="match status" value="1"/>
</dbReference>
<keyword evidence="11" id="KW-1185">Reference proteome</keyword>
<name>A0A8K0L840_9PEZI</name>
<comment type="caution">
    <text evidence="10">The sequence shown here is derived from an EMBL/GenBank/DDBJ whole genome shotgun (WGS) entry which is preliminary data.</text>
</comment>
<dbReference type="AlphaFoldDB" id="A0A8K0L840"/>
<dbReference type="InterPro" id="IPR011425">
    <property type="entry name" value="Med9"/>
</dbReference>
<dbReference type="GO" id="GO:0003712">
    <property type="term" value="F:transcription coregulator activity"/>
    <property type="evidence" value="ECO:0007669"/>
    <property type="project" value="InterPro"/>
</dbReference>
<keyword evidence="4 7" id="KW-0010">Activator</keyword>
<dbReference type="GO" id="GO:0006357">
    <property type="term" value="P:regulation of transcription by RNA polymerase II"/>
    <property type="evidence" value="ECO:0007669"/>
    <property type="project" value="InterPro"/>
</dbReference>
<evidence type="ECO:0000256" key="7">
    <source>
        <dbReference type="RuleBase" id="RU364145"/>
    </source>
</evidence>
<evidence type="ECO:0000256" key="2">
    <source>
        <dbReference type="ARBA" id="ARBA00008089"/>
    </source>
</evidence>
<evidence type="ECO:0000256" key="6">
    <source>
        <dbReference type="ARBA" id="ARBA00023242"/>
    </source>
</evidence>
<keyword evidence="5 7" id="KW-0804">Transcription</keyword>